<evidence type="ECO:0000259" key="1">
    <source>
        <dbReference type="PROSITE" id="PS51186"/>
    </source>
</evidence>
<comment type="caution">
    <text evidence="2">The sequence shown here is derived from an EMBL/GenBank/DDBJ whole genome shotgun (WGS) entry which is preliminary data.</text>
</comment>
<dbReference type="InterPro" id="IPR041380">
    <property type="entry name" value="Acetyltransf_17"/>
</dbReference>
<proteinExistence type="predicted"/>
<dbReference type="InterPro" id="IPR000182">
    <property type="entry name" value="GNAT_dom"/>
</dbReference>
<dbReference type="Gene3D" id="3.40.630.30">
    <property type="match status" value="2"/>
</dbReference>
<dbReference type="SUPFAM" id="SSF55718">
    <property type="entry name" value="SCP-like"/>
    <property type="match status" value="1"/>
</dbReference>
<dbReference type="InterPro" id="IPR025559">
    <property type="entry name" value="Eis_dom"/>
</dbReference>
<feature type="domain" description="N-acetyltransferase" evidence="1">
    <location>
        <begin position="2"/>
        <end position="167"/>
    </location>
</feature>
<dbReference type="InterPro" id="IPR016181">
    <property type="entry name" value="Acyl_CoA_acyltransferase"/>
</dbReference>
<dbReference type="Proteomes" id="UP000602284">
    <property type="component" value="Unassembled WGS sequence"/>
</dbReference>
<sequence>MGEIRKLVEDREFDRMTDILANAYPFMGIVPTDKRAGYAENMRKRHAEFEEYHLYGYFRDGEMLGGMAMHDFQMSWFGETVLPAGGVGMVAVDLLHKKERIAYDLLQFYLNHFREQGASMALLYPFRPDFYKKMGFGLGTKLNRYEVSPGTLPQGPSKDRVVYLNAEQHQESLRACYDRFARSRHGLMLRTDDEASRLFPAGSQLVRMGVQDGDELRGYMVFYYEKVEESNFILHNLVVREFVYETPDAMLEMMTFLRSQSDQFHRVVFLTQDEEFHHLLEDPRYGTNRMLAPVYHESNTQGVGIMYRILNLPDTLQKLHAHNFGGQTCAFHLNVEDSFMNEQTHLQLRIEKGTLTVVEHTHTSLNSSNAGGPVADAGTIAASTGFNSESVPTLRLSIADFSSLLMGTATLKSLYRYGSAQLSDISILDALHRAFLTDEKPMCMSSF</sequence>
<evidence type="ECO:0000313" key="2">
    <source>
        <dbReference type="EMBL" id="MBL0389065.1"/>
    </source>
</evidence>
<organism evidence="2 3">
    <name type="scientific">Tumebacillus amylolyticus</name>
    <dbReference type="NCBI Taxonomy" id="2801339"/>
    <lineage>
        <taxon>Bacteria</taxon>
        <taxon>Bacillati</taxon>
        <taxon>Bacillota</taxon>
        <taxon>Bacilli</taxon>
        <taxon>Bacillales</taxon>
        <taxon>Alicyclobacillaceae</taxon>
        <taxon>Tumebacillus</taxon>
    </lineage>
</organism>
<dbReference type="EMBL" id="JAEQNB010000008">
    <property type="protein sequence ID" value="MBL0389065.1"/>
    <property type="molecule type" value="Genomic_DNA"/>
</dbReference>
<dbReference type="InterPro" id="IPR051554">
    <property type="entry name" value="Acetyltransferase_Eis"/>
</dbReference>
<dbReference type="PANTHER" id="PTHR37817">
    <property type="entry name" value="N-ACETYLTRANSFERASE EIS"/>
    <property type="match status" value="1"/>
</dbReference>
<dbReference type="Pfam" id="PF13527">
    <property type="entry name" value="Acetyltransf_9"/>
    <property type="match status" value="1"/>
</dbReference>
<evidence type="ECO:0000313" key="3">
    <source>
        <dbReference type="Proteomes" id="UP000602284"/>
    </source>
</evidence>
<dbReference type="Pfam" id="PF17668">
    <property type="entry name" value="Acetyltransf_17"/>
    <property type="match status" value="1"/>
</dbReference>
<dbReference type="SUPFAM" id="SSF55729">
    <property type="entry name" value="Acyl-CoA N-acyltransferases (Nat)"/>
    <property type="match status" value="1"/>
</dbReference>
<dbReference type="RefSeq" id="WP_201638060.1">
    <property type="nucleotide sequence ID" value="NZ_JAEQNB010000008.1"/>
</dbReference>
<dbReference type="PROSITE" id="PS51186">
    <property type="entry name" value="GNAT"/>
    <property type="match status" value="1"/>
</dbReference>
<accession>A0ABS1JFK0</accession>
<dbReference type="Gene3D" id="3.30.1050.10">
    <property type="entry name" value="SCP2 sterol-binding domain"/>
    <property type="match status" value="1"/>
</dbReference>
<gene>
    <name evidence="2" type="ORF">JJB07_20950</name>
</gene>
<dbReference type="PANTHER" id="PTHR37817:SF1">
    <property type="entry name" value="N-ACETYLTRANSFERASE EIS"/>
    <property type="match status" value="1"/>
</dbReference>
<reference evidence="2 3" key="1">
    <citation type="submission" date="2021-01" db="EMBL/GenBank/DDBJ databases">
        <title>Tumebacillus sp. strain ITR2 16S ribosomal RNA gene Genome sequencing and assembly.</title>
        <authorList>
            <person name="Kang M."/>
        </authorList>
    </citation>
    <scope>NUCLEOTIDE SEQUENCE [LARGE SCALE GENOMIC DNA]</scope>
    <source>
        <strain evidence="2 3">ITR2</strain>
    </source>
</reference>
<dbReference type="Pfam" id="PF13530">
    <property type="entry name" value="SCP2_2"/>
    <property type="match status" value="1"/>
</dbReference>
<protein>
    <submittedName>
        <fullName evidence="2">GNAT family N-acetyltransferase</fullName>
    </submittedName>
</protein>
<name>A0ABS1JFK0_9BACL</name>
<dbReference type="InterPro" id="IPR036527">
    <property type="entry name" value="SCP2_sterol-bd_dom_sf"/>
</dbReference>
<keyword evidence="3" id="KW-1185">Reference proteome</keyword>